<feature type="compositionally biased region" description="Basic and acidic residues" evidence="1">
    <location>
        <begin position="8"/>
        <end position="42"/>
    </location>
</feature>
<organism evidence="2 3">
    <name type="scientific">Chaetomidium leptoderma</name>
    <dbReference type="NCBI Taxonomy" id="669021"/>
    <lineage>
        <taxon>Eukaryota</taxon>
        <taxon>Fungi</taxon>
        <taxon>Dikarya</taxon>
        <taxon>Ascomycota</taxon>
        <taxon>Pezizomycotina</taxon>
        <taxon>Sordariomycetes</taxon>
        <taxon>Sordariomycetidae</taxon>
        <taxon>Sordariales</taxon>
        <taxon>Chaetomiaceae</taxon>
        <taxon>Chaetomidium</taxon>
    </lineage>
</organism>
<dbReference type="AlphaFoldDB" id="A0AAN6VGZ0"/>
<proteinExistence type="predicted"/>
<evidence type="ECO:0000256" key="1">
    <source>
        <dbReference type="SAM" id="MobiDB-lite"/>
    </source>
</evidence>
<evidence type="ECO:0000313" key="3">
    <source>
        <dbReference type="Proteomes" id="UP001302745"/>
    </source>
</evidence>
<sequence>TAEGSIDETAKGSIDETAKGSIDETAKGSIDETAKGSADRNESVAGAQGTRYLMGLGVFLPGQPTKSQPIDLCFDSAWTATATPVSVHFNALGGVAINPPQATGWEDGQVSAIQFEPVHLGRPEDTRQEAARKLTAPGLGAPLATNGQPRRRFGSLLQVVLVALLTMLYTRHNNASPCQENSMQPNCTFSLHEAFNRVASCHVTAALSMTGTITHPNKSLGLVDLRTDLSELGSEMSQLCVNYNSVPERPDIEKLCREYSAAFRTANTLHRKCYLPFNRVTQLLKQAAIDLGNIDHSRWDDGDVQGYDESEDESVGRARRRRQNAQVAGTLLGHIPEWRRHYVEQQERLREFEHCLRKMESNAGYIIEAFEYEARRGSFVKHYTEDIKFSIALLKAEHLPFAAALLNLTDKAIELVDSGASELARLETALTDVSVVPTFLRRLRLLLTPGTRAAGTEAACELEMDDLFWARTKIEDTVKELWAKFNAAKEEDAPRAYWTSQRKARNERQANRAKRLKSRKRG</sequence>
<feature type="non-terminal residue" evidence="2">
    <location>
        <position position="1"/>
    </location>
</feature>
<reference evidence="2" key="2">
    <citation type="submission" date="2023-05" db="EMBL/GenBank/DDBJ databases">
        <authorList>
            <consortium name="Lawrence Berkeley National Laboratory"/>
            <person name="Steindorff A."/>
            <person name="Hensen N."/>
            <person name="Bonometti L."/>
            <person name="Westerberg I."/>
            <person name="Brannstrom I.O."/>
            <person name="Guillou S."/>
            <person name="Cros-Aarteil S."/>
            <person name="Calhoun S."/>
            <person name="Haridas S."/>
            <person name="Kuo A."/>
            <person name="Mondo S."/>
            <person name="Pangilinan J."/>
            <person name="Riley R."/>
            <person name="Labutti K."/>
            <person name="Andreopoulos B."/>
            <person name="Lipzen A."/>
            <person name="Chen C."/>
            <person name="Yanf M."/>
            <person name="Daum C."/>
            <person name="Ng V."/>
            <person name="Clum A."/>
            <person name="Ohm R."/>
            <person name="Martin F."/>
            <person name="Silar P."/>
            <person name="Natvig D."/>
            <person name="Lalanne C."/>
            <person name="Gautier V."/>
            <person name="Ament-Velasquez S.L."/>
            <person name="Kruys A."/>
            <person name="Hutchinson M.I."/>
            <person name="Powell A.J."/>
            <person name="Barry K."/>
            <person name="Miller A.N."/>
            <person name="Grigoriev I.V."/>
            <person name="Debuchy R."/>
            <person name="Gladieux P."/>
            <person name="Thoren M.H."/>
            <person name="Johannesson H."/>
        </authorList>
    </citation>
    <scope>NUCLEOTIDE SEQUENCE</scope>
    <source>
        <strain evidence="2">CBS 538.74</strain>
    </source>
</reference>
<feature type="region of interest" description="Disordered" evidence="1">
    <location>
        <begin position="1"/>
        <end position="44"/>
    </location>
</feature>
<dbReference type="EMBL" id="MU857078">
    <property type="protein sequence ID" value="KAK4150345.1"/>
    <property type="molecule type" value="Genomic_DNA"/>
</dbReference>
<dbReference type="Proteomes" id="UP001302745">
    <property type="component" value="Unassembled WGS sequence"/>
</dbReference>
<comment type="caution">
    <text evidence="2">The sequence shown here is derived from an EMBL/GenBank/DDBJ whole genome shotgun (WGS) entry which is preliminary data.</text>
</comment>
<feature type="compositionally biased region" description="Basic residues" evidence="1">
    <location>
        <begin position="511"/>
        <end position="522"/>
    </location>
</feature>
<gene>
    <name evidence="2" type="ORF">C8A00DRAFT_37045</name>
</gene>
<keyword evidence="3" id="KW-1185">Reference proteome</keyword>
<protein>
    <submittedName>
        <fullName evidence="2">Uncharacterized protein</fullName>
    </submittedName>
</protein>
<reference evidence="2" key="1">
    <citation type="journal article" date="2023" name="Mol. Phylogenet. Evol.">
        <title>Genome-scale phylogeny and comparative genomics of the fungal order Sordariales.</title>
        <authorList>
            <person name="Hensen N."/>
            <person name="Bonometti L."/>
            <person name="Westerberg I."/>
            <person name="Brannstrom I.O."/>
            <person name="Guillou S."/>
            <person name="Cros-Aarteil S."/>
            <person name="Calhoun S."/>
            <person name="Haridas S."/>
            <person name="Kuo A."/>
            <person name="Mondo S."/>
            <person name="Pangilinan J."/>
            <person name="Riley R."/>
            <person name="LaButti K."/>
            <person name="Andreopoulos B."/>
            <person name="Lipzen A."/>
            <person name="Chen C."/>
            <person name="Yan M."/>
            <person name="Daum C."/>
            <person name="Ng V."/>
            <person name="Clum A."/>
            <person name="Steindorff A."/>
            <person name="Ohm R.A."/>
            <person name="Martin F."/>
            <person name="Silar P."/>
            <person name="Natvig D.O."/>
            <person name="Lalanne C."/>
            <person name="Gautier V."/>
            <person name="Ament-Velasquez S.L."/>
            <person name="Kruys A."/>
            <person name="Hutchinson M.I."/>
            <person name="Powell A.J."/>
            <person name="Barry K."/>
            <person name="Miller A.N."/>
            <person name="Grigoriev I.V."/>
            <person name="Debuchy R."/>
            <person name="Gladieux P."/>
            <person name="Hiltunen Thoren M."/>
            <person name="Johannesson H."/>
        </authorList>
    </citation>
    <scope>NUCLEOTIDE SEQUENCE</scope>
    <source>
        <strain evidence="2">CBS 538.74</strain>
    </source>
</reference>
<feature type="region of interest" description="Disordered" evidence="1">
    <location>
        <begin position="496"/>
        <end position="522"/>
    </location>
</feature>
<name>A0AAN6VGZ0_9PEZI</name>
<evidence type="ECO:0000313" key="2">
    <source>
        <dbReference type="EMBL" id="KAK4150345.1"/>
    </source>
</evidence>
<accession>A0AAN6VGZ0</accession>